<keyword evidence="10" id="KW-1185">Reference proteome</keyword>
<evidence type="ECO:0000256" key="4">
    <source>
        <dbReference type="ARBA" id="ARBA00022695"/>
    </source>
</evidence>
<keyword evidence="3" id="KW-0808">Transferase</keyword>
<dbReference type="OrthoDB" id="9811073at2"/>
<keyword evidence="6" id="KW-0239">DNA-directed DNA polymerase</keyword>
<dbReference type="GO" id="GO:0003887">
    <property type="term" value="F:DNA-directed DNA polymerase activity"/>
    <property type="evidence" value="ECO:0007669"/>
    <property type="project" value="UniProtKB-KW"/>
</dbReference>
<feature type="domain" description="DNA polymerase III delta subunit C-terminal" evidence="8">
    <location>
        <begin position="207"/>
        <end position="317"/>
    </location>
</feature>
<dbReference type="NCBIfam" id="TIGR00678">
    <property type="entry name" value="holB"/>
    <property type="match status" value="1"/>
</dbReference>
<dbReference type="InterPro" id="IPR015199">
    <property type="entry name" value="DNA_pol_III_delta_C"/>
</dbReference>
<comment type="catalytic activity">
    <reaction evidence="7">
        <text>DNA(n) + a 2'-deoxyribonucleoside 5'-triphosphate = DNA(n+1) + diphosphate</text>
        <dbReference type="Rhea" id="RHEA:22508"/>
        <dbReference type="Rhea" id="RHEA-COMP:17339"/>
        <dbReference type="Rhea" id="RHEA-COMP:17340"/>
        <dbReference type="ChEBI" id="CHEBI:33019"/>
        <dbReference type="ChEBI" id="CHEBI:61560"/>
        <dbReference type="ChEBI" id="CHEBI:173112"/>
        <dbReference type="EC" id="2.7.7.7"/>
    </reaction>
</comment>
<evidence type="ECO:0000313" key="10">
    <source>
        <dbReference type="Proteomes" id="UP000072660"/>
    </source>
</evidence>
<evidence type="ECO:0000256" key="2">
    <source>
        <dbReference type="ARBA" id="ARBA00014363"/>
    </source>
</evidence>
<evidence type="ECO:0000259" key="8">
    <source>
        <dbReference type="Pfam" id="PF09115"/>
    </source>
</evidence>
<dbReference type="Gene3D" id="1.20.272.10">
    <property type="match status" value="1"/>
</dbReference>
<dbReference type="InterPro" id="IPR050238">
    <property type="entry name" value="DNA_Rep/Repair_Clamp_Loader"/>
</dbReference>
<dbReference type="PANTHER" id="PTHR11669">
    <property type="entry name" value="REPLICATION FACTOR C / DNA POLYMERASE III GAMMA-TAU SUBUNIT"/>
    <property type="match status" value="1"/>
</dbReference>
<dbReference type="Proteomes" id="UP000072660">
    <property type="component" value="Unassembled WGS sequence"/>
</dbReference>
<evidence type="ECO:0000256" key="3">
    <source>
        <dbReference type="ARBA" id="ARBA00022679"/>
    </source>
</evidence>
<name>A0A139SPE3_9GAMM</name>
<dbReference type="GO" id="GO:0006261">
    <property type="term" value="P:DNA-templated DNA replication"/>
    <property type="evidence" value="ECO:0007669"/>
    <property type="project" value="TreeGrafter"/>
</dbReference>
<evidence type="ECO:0000256" key="5">
    <source>
        <dbReference type="ARBA" id="ARBA00022705"/>
    </source>
</evidence>
<protein>
    <recommendedName>
        <fullName evidence="2">DNA polymerase III subunit delta'</fullName>
        <ecNumber evidence="1">2.7.7.7</ecNumber>
    </recommendedName>
</protein>
<sequence length="320" mass="35569">MTEIYPWQQSLWQQLTRRQQLAHAFLLHGAAGIGKRALADALLAHWLTQGQAASAVQKSKNLLAAGTHPDVFVLEPEESGKAIKIDQVRELVAFAGHTAQMGARKLILLEPAEAMNPSAANALLKTLEEPSEGTILLLISHQPSQLLPTLKSRCVQLPCPQPNAQSALTWLMQSLPQLTQTDCRELLQLAAGSPLAARRLHEQDVRAQRQKVVTGCKQLFKREQSAGSLAESWNAIPLLLLLDWFCEWAQQTLRQQLGDDSCTTADMQPVLIWLASRAKPEKLLAFYDWLLDKRRAVLAQSPLNRTLLLESLLVQWAQLA</sequence>
<organism evidence="9 10">
    <name type="scientific">Ventosimonas gracilis</name>
    <dbReference type="NCBI Taxonomy" id="1680762"/>
    <lineage>
        <taxon>Bacteria</taxon>
        <taxon>Pseudomonadati</taxon>
        <taxon>Pseudomonadota</taxon>
        <taxon>Gammaproteobacteria</taxon>
        <taxon>Pseudomonadales</taxon>
        <taxon>Ventosimonadaceae</taxon>
        <taxon>Ventosimonas</taxon>
    </lineage>
</organism>
<dbReference type="InterPro" id="IPR004622">
    <property type="entry name" value="DNA_pol_HolB"/>
</dbReference>
<reference evidence="9 10" key="1">
    <citation type="submission" date="2016-02" db="EMBL/GenBank/DDBJ databases">
        <authorList>
            <person name="Wen L."/>
            <person name="He K."/>
            <person name="Yang H."/>
        </authorList>
    </citation>
    <scope>NUCLEOTIDE SEQUENCE [LARGE SCALE GENOMIC DNA]</scope>
    <source>
        <strain evidence="9 10">CV58</strain>
    </source>
</reference>
<keyword evidence="4" id="KW-0548">Nucleotidyltransferase</keyword>
<dbReference type="EMBL" id="LSZO01000184">
    <property type="protein sequence ID" value="KXU36321.1"/>
    <property type="molecule type" value="Genomic_DNA"/>
</dbReference>
<evidence type="ECO:0000256" key="6">
    <source>
        <dbReference type="ARBA" id="ARBA00022932"/>
    </source>
</evidence>
<dbReference type="Pfam" id="PF09115">
    <property type="entry name" value="DNApol3-delta_C"/>
    <property type="match status" value="1"/>
</dbReference>
<dbReference type="RefSeq" id="WP_068391898.1">
    <property type="nucleotide sequence ID" value="NZ_LSZO01000184.1"/>
</dbReference>
<accession>A0A139SPE3</accession>
<comment type="caution">
    <text evidence="9">The sequence shown here is derived from an EMBL/GenBank/DDBJ whole genome shotgun (WGS) entry which is preliminary data.</text>
</comment>
<keyword evidence="5" id="KW-0235">DNA replication</keyword>
<dbReference type="GO" id="GO:0009360">
    <property type="term" value="C:DNA polymerase III complex"/>
    <property type="evidence" value="ECO:0007669"/>
    <property type="project" value="InterPro"/>
</dbReference>
<dbReference type="InterPro" id="IPR027417">
    <property type="entry name" value="P-loop_NTPase"/>
</dbReference>
<evidence type="ECO:0000256" key="1">
    <source>
        <dbReference type="ARBA" id="ARBA00012417"/>
    </source>
</evidence>
<dbReference type="GO" id="GO:0003677">
    <property type="term" value="F:DNA binding"/>
    <property type="evidence" value="ECO:0007669"/>
    <property type="project" value="InterPro"/>
</dbReference>
<proteinExistence type="predicted"/>
<dbReference type="EC" id="2.7.7.7" evidence="1"/>
<dbReference type="Pfam" id="PF13177">
    <property type="entry name" value="DNA_pol3_delta2"/>
    <property type="match status" value="1"/>
</dbReference>
<evidence type="ECO:0000256" key="7">
    <source>
        <dbReference type="ARBA" id="ARBA00049244"/>
    </source>
</evidence>
<dbReference type="AlphaFoldDB" id="A0A139SPE3"/>
<dbReference type="PANTHER" id="PTHR11669:SF8">
    <property type="entry name" value="DNA POLYMERASE III SUBUNIT DELTA"/>
    <property type="match status" value="1"/>
</dbReference>
<dbReference type="Gene3D" id="3.40.50.300">
    <property type="entry name" value="P-loop containing nucleotide triphosphate hydrolases"/>
    <property type="match status" value="1"/>
</dbReference>
<dbReference type="NCBIfam" id="NF004310">
    <property type="entry name" value="PRK05707.1"/>
    <property type="match status" value="1"/>
</dbReference>
<evidence type="ECO:0000313" key="9">
    <source>
        <dbReference type="EMBL" id="KXU36321.1"/>
    </source>
</evidence>
<gene>
    <name evidence="9" type="ORF">AXE65_05415</name>
</gene>
<dbReference type="SUPFAM" id="SSF52540">
    <property type="entry name" value="P-loop containing nucleoside triphosphate hydrolases"/>
    <property type="match status" value="1"/>
</dbReference>
<dbReference type="GO" id="GO:0008408">
    <property type="term" value="F:3'-5' exonuclease activity"/>
    <property type="evidence" value="ECO:0007669"/>
    <property type="project" value="InterPro"/>
</dbReference>